<evidence type="ECO:0000313" key="3">
    <source>
        <dbReference type="Proteomes" id="UP001169027"/>
    </source>
</evidence>
<dbReference type="EMBL" id="JAUKVY010000008">
    <property type="protein sequence ID" value="MDO1533385.1"/>
    <property type="molecule type" value="Genomic_DNA"/>
</dbReference>
<sequence length="373" mass="40883">MPTATRKAARPAAAKKSSARGAVEARRYCAQPVQPVRQFDAGVAAGRVRAILAAGKKWVGGTQITYYCFKRGDSVPAAWQGSGADIAVVDSSFETWAKLGLSIGFRRVEAPEDAMVRIGFDPQDGSWSYVGRDVLNTRSPQERTMNFGWSLTTAYGHDTALHEIGHTLGLEHEHQNPNAGISWNRDAVLSYFKGPPNNWDESQIEWNILRKIPVSEIKGTTWDPDSVMEYQFDAGLIIAPEKYQAGLQPKGGLSFADKAWVVESYPGVRTPAATPLKIGLSQLLKLKAGETRTFEFSPTRTRTYNIGTFGTSDTVLVLFEVTPTGNVQIAGADDSGTDLNAKVTMRLLKGRKYQVGVRLYYADAALETSLMVW</sequence>
<evidence type="ECO:0000259" key="1">
    <source>
        <dbReference type="SMART" id="SM00235"/>
    </source>
</evidence>
<accession>A0ABT8S3R5</accession>
<dbReference type="RefSeq" id="WP_301809852.1">
    <property type="nucleotide sequence ID" value="NZ_JAUJZH010000008.1"/>
</dbReference>
<dbReference type="Pfam" id="PF01400">
    <property type="entry name" value="Astacin"/>
    <property type="match status" value="1"/>
</dbReference>
<feature type="domain" description="Peptidase metallopeptidase" evidence="1">
    <location>
        <begin position="54"/>
        <end position="206"/>
    </location>
</feature>
<organism evidence="2 3">
    <name type="scientific">Variovorax ginsengisoli</name>
    <dbReference type="NCBI Taxonomy" id="363844"/>
    <lineage>
        <taxon>Bacteria</taxon>
        <taxon>Pseudomonadati</taxon>
        <taxon>Pseudomonadota</taxon>
        <taxon>Betaproteobacteria</taxon>
        <taxon>Burkholderiales</taxon>
        <taxon>Comamonadaceae</taxon>
        <taxon>Variovorax</taxon>
    </lineage>
</organism>
<protein>
    <submittedName>
        <fullName evidence="2">M12 family metallopeptidase</fullName>
    </submittedName>
</protein>
<evidence type="ECO:0000313" key="2">
    <source>
        <dbReference type="EMBL" id="MDO1533385.1"/>
    </source>
</evidence>
<dbReference type="InterPro" id="IPR006026">
    <property type="entry name" value="Peptidase_Metallo"/>
</dbReference>
<comment type="caution">
    <text evidence="2">The sequence shown here is derived from an EMBL/GenBank/DDBJ whole genome shotgun (WGS) entry which is preliminary data.</text>
</comment>
<reference evidence="2" key="1">
    <citation type="submission" date="2023-06" db="EMBL/GenBank/DDBJ databases">
        <authorList>
            <person name="Jiang Y."/>
            <person name="Liu Q."/>
        </authorList>
    </citation>
    <scope>NUCLEOTIDE SEQUENCE</scope>
    <source>
        <strain evidence="2">CGMCC 1.12090</strain>
    </source>
</reference>
<dbReference type="SMART" id="SM00235">
    <property type="entry name" value="ZnMc"/>
    <property type="match status" value="1"/>
</dbReference>
<dbReference type="SUPFAM" id="SSF55486">
    <property type="entry name" value="Metalloproteases ('zincins'), catalytic domain"/>
    <property type="match status" value="1"/>
</dbReference>
<name>A0ABT8S3R5_9BURK</name>
<dbReference type="Proteomes" id="UP001169027">
    <property type="component" value="Unassembled WGS sequence"/>
</dbReference>
<keyword evidence="3" id="KW-1185">Reference proteome</keyword>
<dbReference type="Gene3D" id="3.40.390.10">
    <property type="entry name" value="Collagenase (Catalytic Domain)"/>
    <property type="match status" value="1"/>
</dbReference>
<dbReference type="InterPro" id="IPR024079">
    <property type="entry name" value="MetalloPept_cat_dom_sf"/>
</dbReference>
<proteinExistence type="predicted"/>
<gene>
    <name evidence="2" type="ORF">Q2T77_13895</name>
</gene>
<dbReference type="InterPro" id="IPR001506">
    <property type="entry name" value="Peptidase_M12A"/>
</dbReference>